<dbReference type="GO" id="GO:0009252">
    <property type="term" value="P:peptidoglycan biosynthetic process"/>
    <property type="evidence" value="ECO:0007669"/>
    <property type="project" value="UniProtKB-UniRule"/>
</dbReference>
<dbReference type="GO" id="GO:0046872">
    <property type="term" value="F:metal ion binding"/>
    <property type="evidence" value="ECO:0007669"/>
    <property type="project" value="UniProtKB-KW"/>
</dbReference>
<keyword evidence="10 21" id="KW-0547">Nucleotide-binding</keyword>
<dbReference type="GO" id="GO:0008360">
    <property type="term" value="P:regulation of cell shape"/>
    <property type="evidence" value="ECO:0007669"/>
    <property type="project" value="UniProtKB-KW"/>
</dbReference>
<accession>A0A1D2QTQ2</accession>
<dbReference type="SUPFAM" id="SSF52440">
    <property type="entry name" value="PreATP-grasp domain"/>
    <property type="match status" value="1"/>
</dbReference>
<evidence type="ECO:0000256" key="3">
    <source>
        <dbReference type="ARBA" id="ARBA00004496"/>
    </source>
</evidence>
<dbReference type="InterPro" id="IPR011127">
    <property type="entry name" value="Dala_Dala_lig_N"/>
</dbReference>
<feature type="active site" evidence="19">
    <location>
        <position position="23"/>
    </location>
</feature>
<feature type="binding site" evidence="20">
    <location>
        <position position="271"/>
    </location>
    <ligand>
        <name>Mg(2+)</name>
        <dbReference type="ChEBI" id="CHEBI:18420"/>
        <label>2</label>
    </ligand>
</feature>
<dbReference type="UniPathway" id="UPA00219"/>
<reference evidence="23 24" key="1">
    <citation type="journal article" date="2016" name="Appl. Environ. Microbiol.">
        <title>Lack of Overt Genome Reduction in the Bryostatin-Producing Bryozoan Symbiont "Candidatus Endobugula sertula".</title>
        <authorList>
            <person name="Miller I.J."/>
            <person name="Vanee N."/>
            <person name="Fong S.S."/>
            <person name="Lim-Fong G.E."/>
            <person name="Kwan J.C."/>
        </authorList>
    </citation>
    <scope>NUCLEOTIDE SEQUENCE [LARGE SCALE GENOMIC DNA]</scope>
    <source>
        <strain evidence="23">AB1-4</strain>
    </source>
</reference>
<keyword evidence="16 18" id="KW-0961">Cell wall biogenesis/degradation</keyword>
<keyword evidence="9 20" id="KW-0479">Metal-binding</keyword>
<dbReference type="Gene3D" id="3.40.50.20">
    <property type="match status" value="1"/>
</dbReference>
<evidence type="ECO:0000256" key="11">
    <source>
        <dbReference type="ARBA" id="ARBA00022840"/>
    </source>
</evidence>
<evidence type="ECO:0000313" key="24">
    <source>
        <dbReference type="Proteomes" id="UP000242502"/>
    </source>
</evidence>
<dbReference type="InterPro" id="IPR005905">
    <property type="entry name" value="D_ala_D_ala"/>
</dbReference>
<dbReference type="PROSITE" id="PS00844">
    <property type="entry name" value="DALA_DALA_LIGASE_2"/>
    <property type="match status" value="1"/>
</dbReference>
<evidence type="ECO:0000256" key="18">
    <source>
        <dbReference type="HAMAP-Rule" id="MF_00047"/>
    </source>
</evidence>
<feature type="binding site" evidence="20">
    <location>
        <position position="258"/>
    </location>
    <ligand>
        <name>Mg(2+)</name>
        <dbReference type="ChEBI" id="CHEBI:18420"/>
        <label>1</label>
    </ligand>
</feature>
<evidence type="ECO:0000256" key="5">
    <source>
        <dbReference type="ARBA" id="ARBA00010871"/>
    </source>
</evidence>
<comment type="cofactor">
    <cofactor evidence="20">
        <name>Mg(2+)</name>
        <dbReference type="ChEBI" id="CHEBI:18420"/>
    </cofactor>
    <cofactor evidence="20">
        <name>Mn(2+)</name>
        <dbReference type="ChEBI" id="CHEBI:29035"/>
    </cofactor>
    <text evidence="20">Binds 2 magnesium or manganese ions per subunit.</text>
</comment>
<name>A0A1D2QTQ2_9GAMM</name>
<feature type="active site" evidence="19">
    <location>
        <position position="151"/>
    </location>
</feature>
<dbReference type="GO" id="GO:0008716">
    <property type="term" value="F:D-alanine-D-alanine ligase activity"/>
    <property type="evidence" value="ECO:0007669"/>
    <property type="project" value="UniProtKB-UniRule"/>
</dbReference>
<evidence type="ECO:0000256" key="7">
    <source>
        <dbReference type="ARBA" id="ARBA00022490"/>
    </source>
</evidence>
<comment type="function">
    <text evidence="2 18">Cell wall formation.</text>
</comment>
<dbReference type="SUPFAM" id="SSF56059">
    <property type="entry name" value="Glutathione synthetase ATP-binding domain-like"/>
    <property type="match status" value="1"/>
</dbReference>
<keyword evidence="8 18" id="KW-0436">Ligase</keyword>
<dbReference type="InterPro" id="IPR013815">
    <property type="entry name" value="ATP_grasp_subdomain_1"/>
</dbReference>
<dbReference type="AlphaFoldDB" id="A0A1D2QTQ2"/>
<gene>
    <name evidence="18" type="primary">ddl</name>
    <name evidence="23" type="ORF">AB835_01275</name>
</gene>
<dbReference type="PANTHER" id="PTHR23132">
    <property type="entry name" value="D-ALANINE--D-ALANINE LIGASE"/>
    <property type="match status" value="1"/>
</dbReference>
<dbReference type="Gene3D" id="3.30.1490.20">
    <property type="entry name" value="ATP-grasp fold, A domain"/>
    <property type="match status" value="1"/>
</dbReference>
<evidence type="ECO:0000256" key="16">
    <source>
        <dbReference type="ARBA" id="ARBA00023316"/>
    </source>
</evidence>
<comment type="cofactor">
    <cofactor evidence="1">
        <name>Mn(2+)</name>
        <dbReference type="ChEBI" id="CHEBI:29035"/>
    </cofactor>
</comment>
<evidence type="ECO:0000313" key="23">
    <source>
        <dbReference type="EMBL" id="ODS24924.1"/>
    </source>
</evidence>
<dbReference type="STRING" id="62101.AB835_01275"/>
<dbReference type="GO" id="GO:0071555">
    <property type="term" value="P:cell wall organization"/>
    <property type="evidence" value="ECO:0007669"/>
    <property type="project" value="UniProtKB-KW"/>
</dbReference>
<dbReference type="Proteomes" id="UP000242502">
    <property type="component" value="Unassembled WGS sequence"/>
</dbReference>
<keyword evidence="15 20" id="KW-0464">Manganese</keyword>
<evidence type="ECO:0000256" key="12">
    <source>
        <dbReference type="ARBA" id="ARBA00022842"/>
    </source>
</evidence>
<dbReference type="HAMAP" id="MF_00047">
    <property type="entry name" value="Dala_Dala_lig"/>
    <property type="match status" value="1"/>
</dbReference>
<dbReference type="NCBIfam" id="TIGR01205">
    <property type="entry name" value="D_ala_D_alaTIGR"/>
    <property type="match status" value="1"/>
</dbReference>
<dbReference type="GO" id="GO:0005829">
    <property type="term" value="C:cytosol"/>
    <property type="evidence" value="ECO:0007669"/>
    <property type="project" value="TreeGrafter"/>
</dbReference>
<dbReference type="InterPro" id="IPR016185">
    <property type="entry name" value="PreATP-grasp_dom_sf"/>
</dbReference>
<evidence type="ECO:0000256" key="9">
    <source>
        <dbReference type="ARBA" id="ARBA00022723"/>
    </source>
</evidence>
<evidence type="ECO:0000259" key="22">
    <source>
        <dbReference type="PROSITE" id="PS50975"/>
    </source>
</evidence>
<comment type="pathway">
    <text evidence="4 18">Cell wall biogenesis; peptidoglycan biosynthesis.</text>
</comment>
<evidence type="ECO:0000256" key="13">
    <source>
        <dbReference type="ARBA" id="ARBA00022960"/>
    </source>
</evidence>
<dbReference type="EC" id="6.3.2.4" evidence="6 18"/>
<protein>
    <recommendedName>
        <fullName evidence="6 18">D-alanine--D-alanine ligase</fullName>
        <ecNumber evidence="6 18">6.3.2.4</ecNumber>
    </recommendedName>
    <alternativeName>
        <fullName evidence="18">D-Ala-D-Ala ligase</fullName>
    </alternativeName>
    <alternativeName>
        <fullName evidence="18">D-alanylalanine synthetase</fullName>
    </alternativeName>
</protein>
<evidence type="ECO:0000256" key="21">
    <source>
        <dbReference type="PROSITE-ProRule" id="PRU00409"/>
    </source>
</evidence>
<evidence type="ECO:0000256" key="15">
    <source>
        <dbReference type="ARBA" id="ARBA00023211"/>
    </source>
</evidence>
<keyword evidence="13 18" id="KW-0133">Cell shape</keyword>
<evidence type="ECO:0000256" key="20">
    <source>
        <dbReference type="PIRSR" id="PIRSR039102-3"/>
    </source>
</evidence>
<dbReference type="Pfam" id="PF07478">
    <property type="entry name" value="Dala_Dala_lig_C"/>
    <property type="match status" value="1"/>
</dbReference>
<evidence type="ECO:0000256" key="10">
    <source>
        <dbReference type="ARBA" id="ARBA00022741"/>
    </source>
</evidence>
<proteinExistence type="inferred from homology"/>
<comment type="caution">
    <text evidence="23">The sequence shown here is derived from an EMBL/GenBank/DDBJ whole genome shotgun (WGS) entry which is preliminary data.</text>
</comment>
<evidence type="ECO:0000256" key="2">
    <source>
        <dbReference type="ARBA" id="ARBA00003921"/>
    </source>
</evidence>
<organism evidence="23 24">
    <name type="scientific">Candidatus Endobugula sertula</name>
    <name type="common">Bugula neritina bacterial symbiont</name>
    <dbReference type="NCBI Taxonomy" id="62101"/>
    <lineage>
        <taxon>Bacteria</taxon>
        <taxon>Pseudomonadati</taxon>
        <taxon>Pseudomonadota</taxon>
        <taxon>Gammaproteobacteria</taxon>
        <taxon>Cellvibrionales</taxon>
        <taxon>Cellvibrionaceae</taxon>
        <taxon>Candidatus Endobugula</taxon>
    </lineage>
</organism>
<feature type="active site" evidence="19">
    <location>
        <position position="282"/>
    </location>
</feature>
<dbReference type="InterPro" id="IPR011761">
    <property type="entry name" value="ATP-grasp"/>
</dbReference>
<dbReference type="Pfam" id="PF01820">
    <property type="entry name" value="Dala_Dala_lig_N"/>
    <property type="match status" value="1"/>
</dbReference>
<dbReference type="PROSITE" id="PS00843">
    <property type="entry name" value="DALA_DALA_LIGASE_1"/>
    <property type="match status" value="1"/>
</dbReference>
<dbReference type="EMBL" id="MDLC01000003">
    <property type="protein sequence ID" value="ODS24924.1"/>
    <property type="molecule type" value="Genomic_DNA"/>
</dbReference>
<evidence type="ECO:0000256" key="1">
    <source>
        <dbReference type="ARBA" id="ARBA00001936"/>
    </source>
</evidence>
<dbReference type="Gene3D" id="3.30.470.20">
    <property type="entry name" value="ATP-grasp fold, B domain"/>
    <property type="match status" value="1"/>
</dbReference>
<feature type="binding site" evidence="20">
    <location>
        <position position="273"/>
    </location>
    <ligand>
        <name>Mg(2+)</name>
        <dbReference type="ChEBI" id="CHEBI:18420"/>
        <label>2</label>
    </ligand>
</feature>
<keyword evidence="7 18" id="KW-0963">Cytoplasm</keyword>
<evidence type="ECO:0000256" key="4">
    <source>
        <dbReference type="ARBA" id="ARBA00004752"/>
    </source>
</evidence>
<evidence type="ECO:0000256" key="17">
    <source>
        <dbReference type="ARBA" id="ARBA00047614"/>
    </source>
</evidence>
<evidence type="ECO:0000256" key="8">
    <source>
        <dbReference type="ARBA" id="ARBA00022598"/>
    </source>
</evidence>
<evidence type="ECO:0000256" key="6">
    <source>
        <dbReference type="ARBA" id="ARBA00012216"/>
    </source>
</evidence>
<dbReference type="NCBIfam" id="NF002378">
    <property type="entry name" value="PRK01372.1"/>
    <property type="match status" value="1"/>
</dbReference>
<keyword evidence="12 20" id="KW-0460">Magnesium</keyword>
<comment type="catalytic activity">
    <reaction evidence="17 18">
        <text>2 D-alanine + ATP = D-alanyl-D-alanine + ADP + phosphate + H(+)</text>
        <dbReference type="Rhea" id="RHEA:11224"/>
        <dbReference type="ChEBI" id="CHEBI:15378"/>
        <dbReference type="ChEBI" id="CHEBI:30616"/>
        <dbReference type="ChEBI" id="CHEBI:43474"/>
        <dbReference type="ChEBI" id="CHEBI:57416"/>
        <dbReference type="ChEBI" id="CHEBI:57822"/>
        <dbReference type="ChEBI" id="CHEBI:456216"/>
        <dbReference type="EC" id="6.3.2.4"/>
    </reaction>
</comment>
<keyword evidence="14 18" id="KW-0573">Peptidoglycan synthesis</keyword>
<evidence type="ECO:0000256" key="14">
    <source>
        <dbReference type="ARBA" id="ARBA00022984"/>
    </source>
</evidence>
<feature type="domain" description="ATP-grasp" evidence="22">
    <location>
        <begin position="109"/>
        <end position="304"/>
    </location>
</feature>
<dbReference type="GO" id="GO:0005524">
    <property type="term" value="F:ATP binding"/>
    <property type="evidence" value="ECO:0007669"/>
    <property type="project" value="UniProtKB-UniRule"/>
</dbReference>
<comment type="subcellular location">
    <subcellularLocation>
        <location evidence="3 18">Cytoplasm</location>
    </subcellularLocation>
</comment>
<dbReference type="FunFam" id="3.30.470.20:FF:000008">
    <property type="entry name" value="D-alanine--D-alanine ligase"/>
    <property type="match status" value="1"/>
</dbReference>
<dbReference type="PANTHER" id="PTHR23132:SF23">
    <property type="entry name" value="D-ALANINE--D-ALANINE LIGASE B"/>
    <property type="match status" value="1"/>
</dbReference>
<sequence length="312" mass="33803">MKKTSDFANVGRVGVLLGGTSAERMISLESGQAIAVTLKNLGIDVAEIDVQENVVEQLAASNIDMAFIALHGGIGEDGRIQALLNLLGIPYTGSDTQASALAMNKLFSKQLWQGMGIPTSPFRILQRDSDFKEVLDSLGGSVIVKPVHEGSSIGMAIAHDEQQLQEAYHNALQYDAAVFAEKLLTGNEYTVGILNGQVLPTIKLETENSFYDYGAKYIDNETRYICPCGLSKSQQQQLDDLALQVFASLQCQDWGRVDIMKDEAGAFQVLEVNTIPGMTKHSLIPMAAKAINLSFDDLVGEVLQAAVERYAT</sequence>
<comment type="similarity">
    <text evidence="5 18">Belongs to the D-alanine--D-alanine ligase family.</text>
</comment>
<dbReference type="PROSITE" id="PS50975">
    <property type="entry name" value="ATP_GRASP"/>
    <property type="match status" value="1"/>
</dbReference>
<dbReference type="InterPro" id="IPR011095">
    <property type="entry name" value="Dala_Dala_lig_C"/>
</dbReference>
<evidence type="ECO:0000256" key="19">
    <source>
        <dbReference type="PIRSR" id="PIRSR039102-1"/>
    </source>
</evidence>
<dbReference type="PIRSF" id="PIRSF039102">
    <property type="entry name" value="Ddl/VanB"/>
    <property type="match status" value="1"/>
</dbReference>
<feature type="binding site" evidence="20">
    <location>
        <position position="271"/>
    </location>
    <ligand>
        <name>Mg(2+)</name>
        <dbReference type="ChEBI" id="CHEBI:18420"/>
        <label>1</label>
    </ligand>
</feature>
<keyword evidence="11 21" id="KW-0067">ATP-binding</keyword>
<dbReference type="InterPro" id="IPR000291">
    <property type="entry name" value="D-Ala_lig_Van_CS"/>
</dbReference>